<proteinExistence type="predicted"/>
<dbReference type="EMBL" id="QUNO01000005">
    <property type="protein sequence ID" value="REH48413.1"/>
    <property type="molecule type" value="Genomic_DNA"/>
</dbReference>
<dbReference type="PROSITE" id="PS50853">
    <property type="entry name" value="FN3"/>
    <property type="match status" value="1"/>
</dbReference>
<dbReference type="CDD" id="cd00063">
    <property type="entry name" value="FN3"/>
    <property type="match status" value="1"/>
</dbReference>
<accession>A0A3E0HPG2</accession>
<evidence type="ECO:0000256" key="2">
    <source>
        <dbReference type="ARBA" id="ARBA00023326"/>
    </source>
</evidence>
<keyword evidence="1" id="KW-0378">Hydrolase</keyword>
<feature type="region of interest" description="Disordered" evidence="3">
    <location>
        <begin position="70"/>
        <end position="90"/>
    </location>
</feature>
<dbReference type="Gene3D" id="2.60.40.10">
    <property type="entry name" value="Immunoglobulins"/>
    <property type="match status" value="1"/>
</dbReference>
<dbReference type="Proteomes" id="UP000256269">
    <property type="component" value="Unassembled WGS sequence"/>
</dbReference>
<dbReference type="GO" id="GO:0000272">
    <property type="term" value="P:polysaccharide catabolic process"/>
    <property type="evidence" value="ECO:0007669"/>
    <property type="project" value="UniProtKB-KW"/>
</dbReference>
<evidence type="ECO:0000256" key="1">
    <source>
        <dbReference type="ARBA" id="ARBA00023295"/>
    </source>
</evidence>
<gene>
    <name evidence="5" type="ORF">BCF44_105271</name>
</gene>
<dbReference type="GO" id="GO:0016798">
    <property type="term" value="F:hydrolase activity, acting on glycosyl bonds"/>
    <property type="evidence" value="ECO:0007669"/>
    <property type="project" value="UniProtKB-KW"/>
</dbReference>
<name>A0A3E0HPG2_9PSEU</name>
<dbReference type="InterPro" id="IPR036116">
    <property type="entry name" value="FN3_sf"/>
</dbReference>
<protein>
    <recommendedName>
        <fullName evidence="4">Fibronectin type-III domain-containing protein</fullName>
    </recommendedName>
</protein>
<reference evidence="5 6" key="1">
    <citation type="submission" date="2018-08" db="EMBL/GenBank/DDBJ databases">
        <title>Genomic Encyclopedia of Archaeal and Bacterial Type Strains, Phase II (KMG-II): from individual species to whole genera.</title>
        <authorList>
            <person name="Goeker M."/>
        </authorList>
    </citation>
    <scope>NUCLEOTIDE SEQUENCE [LARGE SCALE GENOMIC DNA]</scope>
    <source>
        <strain evidence="5 6">DSM 45791</strain>
    </source>
</reference>
<keyword evidence="2" id="KW-0119">Carbohydrate metabolism</keyword>
<dbReference type="AlphaFoldDB" id="A0A3E0HPG2"/>
<organism evidence="5 6">
    <name type="scientific">Kutzneria buriramensis</name>
    <dbReference type="NCBI Taxonomy" id="1045776"/>
    <lineage>
        <taxon>Bacteria</taxon>
        <taxon>Bacillati</taxon>
        <taxon>Actinomycetota</taxon>
        <taxon>Actinomycetes</taxon>
        <taxon>Pseudonocardiales</taxon>
        <taxon>Pseudonocardiaceae</taxon>
        <taxon>Kutzneria</taxon>
    </lineage>
</organism>
<evidence type="ECO:0000313" key="6">
    <source>
        <dbReference type="Proteomes" id="UP000256269"/>
    </source>
</evidence>
<dbReference type="SUPFAM" id="SSF49265">
    <property type="entry name" value="Fibronectin type III"/>
    <property type="match status" value="1"/>
</dbReference>
<feature type="domain" description="Fibronectin type-III" evidence="4">
    <location>
        <begin position="1"/>
        <end position="87"/>
    </location>
</feature>
<evidence type="ECO:0000259" key="4">
    <source>
        <dbReference type="PROSITE" id="PS50853"/>
    </source>
</evidence>
<evidence type="ECO:0000313" key="5">
    <source>
        <dbReference type="EMBL" id="REH48413.1"/>
    </source>
</evidence>
<keyword evidence="6" id="KW-1185">Reference proteome</keyword>
<comment type="caution">
    <text evidence="5">The sequence shown here is derived from an EMBL/GenBank/DDBJ whole genome shotgun (WGS) entry which is preliminary data.</text>
</comment>
<sequence length="532" mass="54107">MPSDLRLTSEVGALRADWTDAGASGYEVTWRHAGELDHTMLTIQPEVRLGGLRAGVSYSIEVRAVDAYGQRSNPADASGTPAATTDTSWTKPLTGLHDDFSQVGTLTRRWHLSGYQGCVDAGGGGGGLTIGLECGSDQAVLRARSRIELASKGEMGRIAVVTDAAGPGGQLTVDLCPGPVDRVGSALPAGTVQVVVDDKGARVLAADDVPRVPVTGSHSSAAPARGVGVPHRFEVVLTSSGVSVLQDGQEIGFGGIVPSWTSAYVLYGFQGPAGLKSRVFVGGAGFSGAAEPVPPISEASLVPATLRALAPGEDAPGIGISRGSMVGAASVRYVATVQAGAGLDPSGLAVELGSGTYPLVQAVPGPVPEGSVTTVSADLPAALFVAGDPLSPYVVRSARGAATIVESYLEIHHTSPPPPVAYGPLPAAPPVEQFPLVKVDSLVDTGRTVLQVLLDGRYSSEVSGVAGFEVWLDGSRVAAQPTAMDGPGLGGRYTVTFSAGSLSPGHHTFDVRAYSVDGSKPPVSALKDVTVT</sequence>
<dbReference type="InterPro" id="IPR003961">
    <property type="entry name" value="FN3_dom"/>
</dbReference>
<dbReference type="RefSeq" id="WP_116175184.1">
    <property type="nucleotide sequence ID" value="NZ_CP144375.1"/>
</dbReference>
<dbReference type="Pfam" id="PF00041">
    <property type="entry name" value="fn3"/>
    <property type="match status" value="1"/>
</dbReference>
<evidence type="ECO:0000256" key="3">
    <source>
        <dbReference type="SAM" id="MobiDB-lite"/>
    </source>
</evidence>
<keyword evidence="2" id="KW-0624">Polysaccharide degradation</keyword>
<dbReference type="InterPro" id="IPR013783">
    <property type="entry name" value="Ig-like_fold"/>
</dbReference>
<keyword evidence="1" id="KW-0326">Glycosidase</keyword>